<accession>A0A6B3M1W4</accession>
<keyword evidence="1" id="KW-0472">Membrane</keyword>
<feature type="transmembrane region" description="Helical" evidence="1">
    <location>
        <begin position="130"/>
        <end position="152"/>
    </location>
</feature>
<keyword evidence="3" id="KW-1185">Reference proteome</keyword>
<reference evidence="2 3" key="1">
    <citation type="submission" date="2020-02" db="EMBL/GenBank/DDBJ databases">
        <authorList>
            <person name="Kim M.K."/>
        </authorList>
    </citation>
    <scope>NUCLEOTIDE SEQUENCE [LARGE SCALE GENOMIC DNA]</scope>
    <source>
        <strain evidence="2 3">BT327</strain>
    </source>
</reference>
<feature type="transmembrane region" description="Helical" evidence="1">
    <location>
        <begin position="191"/>
        <end position="209"/>
    </location>
</feature>
<gene>
    <name evidence="2" type="ORF">GXP69_18155</name>
</gene>
<feature type="transmembrane region" description="Helical" evidence="1">
    <location>
        <begin position="93"/>
        <end position="110"/>
    </location>
</feature>
<dbReference type="EMBL" id="JAAGWD010000011">
    <property type="protein sequence ID" value="NEM99627.1"/>
    <property type="molecule type" value="Genomic_DNA"/>
</dbReference>
<evidence type="ECO:0000256" key="1">
    <source>
        <dbReference type="SAM" id="Phobius"/>
    </source>
</evidence>
<comment type="caution">
    <text evidence="2">The sequence shown here is derived from an EMBL/GenBank/DDBJ whole genome shotgun (WGS) entry which is preliminary data.</text>
</comment>
<dbReference type="RefSeq" id="WP_163916919.1">
    <property type="nucleotide sequence ID" value="NZ_JAAGWD010000011.1"/>
</dbReference>
<evidence type="ECO:0000313" key="3">
    <source>
        <dbReference type="Proteomes" id="UP000474777"/>
    </source>
</evidence>
<protein>
    <recommendedName>
        <fullName evidence="4">Metal-dependent hydrolase</fullName>
    </recommendedName>
</protein>
<evidence type="ECO:0000313" key="2">
    <source>
        <dbReference type="EMBL" id="NEM99627.1"/>
    </source>
</evidence>
<evidence type="ECO:0008006" key="4">
    <source>
        <dbReference type="Google" id="ProtNLM"/>
    </source>
</evidence>
<feature type="transmembrane region" description="Helical" evidence="1">
    <location>
        <begin position="63"/>
        <end position="86"/>
    </location>
</feature>
<name>A0A6B3M1W4_9BACT</name>
<dbReference type="Proteomes" id="UP000474777">
    <property type="component" value="Unassembled WGS sequence"/>
</dbReference>
<dbReference type="AlphaFoldDB" id="A0A6B3M1W4"/>
<organism evidence="2 3">
    <name type="scientific">Pontibacter burrus</name>
    <dbReference type="NCBI Taxonomy" id="2704466"/>
    <lineage>
        <taxon>Bacteria</taxon>
        <taxon>Pseudomonadati</taxon>
        <taxon>Bacteroidota</taxon>
        <taxon>Cytophagia</taxon>
        <taxon>Cytophagales</taxon>
        <taxon>Hymenobacteraceae</taxon>
        <taxon>Pontibacter</taxon>
    </lineage>
</organism>
<proteinExistence type="predicted"/>
<feature type="transmembrane region" description="Helical" evidence="1">
    <location>
        <begin position="164"/>
        <end position="185"/>
    </location>
</feature>
<sequence>MFLGHFAVGLAGKAAAPKPSLGTLFLAAQFLDLLWPTLLMLNMEHAQIAPEPGVLVPLKFTHYPISHSLLLVLGWGLLFGLVYWLIRKDTRSAIVLGLLVISHWLIDLIVHMPDLPLYPGDSPMLGLGLWTSTIATIALEMLLLIVGLWLYLRTTKAKNKTGNYSFWALVVFLVVIYFMNLFGPVPPNMEAVAWGGQMQWLLVIWAYWADRNRQTINYSSETHRQTIAPAQ</sequence>
<keyword evidence="1" id="KW-1133">Transmembrane helix</keyword>
<keyword evidence="1" id="KW-0812">Transmembrane</keyword>